<dbReference type="EMBL" id="FNUJ01000005">
    <property type="protein sequence ID" value="SEF31571.1"/>
    <property type="molecule type" value="Genomic_DNA"/>
</dbReference>
<keyword evidence="2" id="KW-0413">Isomerase</keyword>
<dbReference type="GO" id="GO:0046872">
    <property type="term" value="F:metal ion binding"/>
    <property type="evidence" value="ECO:0007669"/>
    <property type="project" value="InterPro"/>
</dbReference>
<dbReference type="InterPro" id="IPR024344">
    <property type="entry name" value="MDMPI_metal-binding"/>
</dbReference>
<evidence type="ECO:0000259" key="1">
    <source>
        <dbReference type="Pfam" id="PF11716"/>
    </source>
</evidence>
<name>A0A1H5R1W3_9PSEU</name>
<evidence type="ECO:0000313" key="2">
    <source>
        <dbReference type="EMBL" id="SEF31571.1"/>
    </source>
</evidence>
<reference evidence="3" key="1">
    <citation type="submission" date="2016-10" db="EMBL/GenBank/DDBJ databases">
        <authorList>
            <person name="Varghese N."/>
            <person name="Submissions S."/>
        </authorList>
    </citation>
    <scope>NUCLEOTIDE SEQUENCE [LARGE SCALE GENOMIC DNA]</scope>
    <source>
        <strain evidence="3">DSM 44654</strain>
    </source>
</reference>
<dbReference type="SUPFAM" id="SSF109854">
    <property type="entry name" value="DinB/YfiT-like putative metalloenzymes"/>
    <property type="match status" value="1"/>
</dbReference>
<protein>
    <submittedName>
        <fullName evidence="2">Maleylpyruvate isomerase</fullName>
    </submittedName>
</protein>
<sequence length="248" mass="26322">MPRRRCAGPKIGAVTASEKAHALLDGVRKLDDEWARAIGGLGEPELRAPSALPRWSRAHVLAHVARNADGLQNLLTWANTGVETPMYASAEAREADIEAGSQHPAGDLLADFVASAGRFEQYAGAMPDDAWAREARNRQGDPVTGVVVARMRLSELTIHLADLDRGYDLDRVLGLLGPLADDVVQHAISSRAAHLPALRLVADGSEWTMGAAPGATVRGTGGQLLAWLSGRSDGADLDRAVPRIPAWG</sequence>
<dbReference type="STRING" id="218821.SAMN05421837_105798"/>
<dbReference type="InterPro" id="IPR017517">
    <property type="entry name" value="Maleyloyr_isom"/>
</dbReference>
<dbReference type="InterPro" id="IPR036527">
    <property type="entry name" value="SCP2_sterol-bd_dom_sf"/>
</dbReference>
<evidence type="ECO:0000313" key="3">
    <source>
        <dbReference type="Proteomes" id="UP000198878"/>
    </source>
</evidence>
<keyword evidence="3" id="KW-1185">Reference proteome</keyword>
<dbReference type="GO" id="GO:0016853">
    <property type="term" value="F:isomerase activity"/>
    <property type="evidence" value="ECO:0007669"/>
    <property type="project" value="UniProtKB-KW"/>
</dbReference>
<dbReference type="InterPro" id="IPR034660">
    <property type="entry name" value="DinB/YfiT-like"/>
</dbReference>
<dbReference type="NCBIfam" id="TIGR03083">
    <property type="entry name" value="maleylpyruvate isomerase family mycothiol-dependent enzyme"/>
    <property type="match status" value="1"/>
</dbReference>
<organism evidence="2 3">
    <name type="scientific">Amycolatopsis pretoriensis</name>
    <dbReference type="NCBI Taxonomy" id="218821"/>
    <lineage>
        <taxon>Bacteria</taxon>
        <taxon>Bacillati</taxon>
        <taxon>Actinomycetota</taxon>
        <taxon>Actinomycetes</taxon>
        <taxon>Pseudonocardiales</taxon>
        <taxon>Pseudonocardiaceae</taxon>
        <taxon>Amycolatopsis</taxon>
    </lineage>
</organism>
<proteinExistence type="predicted"/>
<feature type="domain" description="Mycothiol-dependent maleylpyruvate isomerase metal-binding" evidence="1">
    <location>
        <begin position="27"/>
        <end position="163"/>
    </location>
</feature>
<dbReference type="Pfam" id="PF11716">
    <property type="entry name" value="MDMPI_N"/>
    <property type="match status" value="1"/>
</dbReference>
<dbReference type="SUPFAM" id="SSF55718">
    <property type="entry name" value="SCP-like"/>
    <property type="match status" value="1"/>
</dbReference>
<accession>A0A1H5R1W3</accession>
<dbReference type="Proteomes" id="UP000198878">
    <property type="component" value="Unassembled WGS sequence"/>
</dbReference>
<dbReference type="AlphaFoldDB" id="A0A1H5R1W3"/>
<keyword evidence="2" id="KW-0670">Pyruvate</keyword>
<dbReference type="Gene3D" id="1.20.120.450">
    <property type="entry name" value="dinb family like domain"/>
    <property type="match status" value="1"/>
</dbReference>
<gene>
    <name evidence="2" type="ORF">SAMN05421837_105798</name>
</gene>